<evidence type="ECO:0000313" key="3">
    <source>
        <dbReference type="Proteomes" id="UP000620046"/>
    </source>
</evidence>
<keyword evidence="2" id="KW-0649">Protein kinase inhibitor</keyword>
<dbReference type="CDD" id="cd00865">
    <property type="entry name" value="PEBP_bact_arch"/>
    <property type="match status" value="1"/>
</dbReference>
<protein>
    <submittedName>
        <fullName evidence="2">Kinase inhibitor</fullName>
    </submittedName>
</protein>
<dbReference type="InterPro" id="IPR005247">
    <property type="entry name" value="YbhB_YbcL/LppC-like"/>
</dbReference>
<evidence type="ECO:0000313" key="2">
    <source>
        <dbReference type="EMBL" id="GGA16671.1"/>
    </source>
</evidence>
<evidence type="ECO:0000256" key="1">
    <source>
        <dbReference type="SAM" id="SignalP"/>
    </source>
</evidence>
<feature type="chain" id="PRO_5045826144" evidence="1">
    <location>
        <begin position="19"/>
        <end position="175"/>
    </location>
</feature>
<dbReference type="Proteomes" id="UP000620046">
    <property type="component" value="Unassembled WGS sequence"/>
</dbReference>
<feature type="signal peptide" evidence="1">
    <location>
        <begin position="1"/>
        <end position="18"/>
    </location>
</feature>
<dbReference type="Pfam" id="PF01161">
    <property type="entry name" value="PBP"/>
    <property type="match status" value="1"/>
</dbReference>
<organism evidence="2 3">
    <name type="scientific">Dyella nitratireducens</name>
    <dbReference type="NCBI Taxonomy" id="1849580"/>
    <lineage>
        <taxon>Bacteria</taxon>
        <taxon>Pseudomonadati</taxon>
        <taxon>Pseudomonadota</taxon>
        <taxon>Gammaproteobacteria</taxon>
        <taxon>Lysobacterales</taxon>
        <taxon>Rhodanobacteraceae</taxon>
        <taxon>Dyella</taxon>
    </lineage>
</organism>
<dbReference type="SUPFAM" id="SSF49777">
    <property type="entry name" value="PEBP-like"/>
    <property type="match status" value="1"/>
</dbReference>
<dbReference type="PANTHER" id="PTHR30289:SF1">
    <property type="entry name" value="PEBP (PHOSPHATIDYLETHANOLAMINE-BINDING PROTEIN) FAMILY PROTEIN"/>
    <property type="match status" value="1"/>
</dbReference>
<keyword evidence="3" id="KW-1185">Reference proteome</keyword>
<comment type="caution">
    <text evidence="2">The sequence shown here is derived from an EMBL/GenBank/DDBJ whole genome shotgun (WGS) entry which is preliminary data.</text>
</comment>
<accession>A0ABQ1FKK2</accession>
<dbReference type="RefSeq" id="WP_188792267.1">
    <property type="nucleotide sequence ID" value="NZ_BMJA01000001.1"/>
</dbReference>
<dbReference type="EMBL" id="BMJA01000001">
    <property type="protein sequence ID" value="GGA16671.1"/>
    <property type="molecule type" value="Genomic_DNA"/>
</dbReference>
<dbReference type="InterPro" id="IPR036610">
    <property type="entry name" value="PEBP-like_sf"/>
</dbReference>
<dbReference type="NCBIfam" id="TIGR00481">
    <property type="entry name" value="YbhB/YbcL family Raf kinase inhibitor-like protein"/>
    <property type="match status" value="1"/>
</dbReference>
<keyword evidence="1" id="KW-0732">Signal</keyword>
<dbReference type="Gene3D" id="3.90.280.10">
    <property type="entry name" value="PEBP-like"/>
    <property type="match status" value="1"/>
</dbReference>
<dbReference type="InterPro" id="IPR008914">
    <property type="entry name" value="PEBP"/>
</dbReference>
<gene>
    <name evidence="2" type="ORF">GCM10010981_00400</name>
</gene>
<dbReference type="GO" id="GO:0004860">
    <property type="term" value="F:protein kinase inhibitor activity"/>
    <property type="evidence" value="ECO:0007669"/>
    <property type="project" value="UniProtKB-KW"/>
</dbReference>
<dbReference type="PANTHER" id="PTHR30289">
    <property type="entry name" value="UNCHARACTERIZED PROTEIN YBCL-RELATED"/>
    <property type="match status" value="1"/>
</dbReference>
<proteinExistence type="predicted"/>
<sequence>MFRTLAVLFALSAAVAHAGDFSLQVDAADATGHIAPKYTFNGFGCSGQNLAPAMHWQGQPAGTRSFAMTVYDPDAPTGSGWWHWVVINLPASIHSLQEGGALPTGARGIHNDFGTTAWGGPCPPVGDKPHRYVFTVYALDVPQLDVPDNASAALAGFMVHGHVLGKAQQTLTYGR</sequence>
<name>A0ABQ1FKK2_9GAMM</name>
<reference evidence="3" key="1">
    <citation type="journal article" date="2019" name="Int. J. Syst. Evol. Microbiol.">
        <title>The Global Catalogue of Microorganisms (GCM) 10K type strain sequencing project: providing services to taxonomists for standard genome sequencing and annotation.</title>
        <authorList>
            <consortium name="The Broad Institute Genomics Platform"/>
            <consortium name="The Broad Institute Genome Sequencing Center for Infectious Disease"/>
            <person name="Wu L."/>
            <person name="Ma J."/>
        </authorList>
    </citation>
    <scope>NUCLEOTIDE SEQUENCE [LARGE SCALE GENOMIC DNA]</scope>
    <source>
        <strain evidence="3">CGMCC 1.15439</strain>
    </source>
</reference>